<gene>
    <name evidence="2" type="ORF">A2786_01270</name>
</gene>
<comment type="caution">
    <text evidence="2">The sequence shown here is derived from an EMBL/GenBank/DDBJ whole genome shotgun (WGS) entry which is preliminary data.</text>
</comment>
<accession>A0A1G1VRV9</accession>
<proteinExistence type="predicted"/>
<feature type="transmembrane region" description="Helical" evidence="1">
    <location>
        <begin position="12"/>
        <end position="30"/>
    </location>
</feature>
<evidence type="ECO:0000313" key="3">
    <source>
        <dbReference type="Proteomes" id="UP000179233"/>
    </source>
</evidence>
<evidence type="ECO:0000256" key="1">
    <source>
        <dbReference type="SAM" id="Phobius"/>
    </source>
</evidence>
<name>A0A1G1VRV9_9BACT</name>
<reference evidence="2 3" key="1">
    <citation type="journal article" date="2016" name="Nat. Commun.">
        <title>Thousands of microbial genomes shed light on interconnected biogeochemical processes in an aquifer system.</title>
        <authorList>
            <person name="Anantharaman K."/>
            <person name="Brown C.T."/>
            <person name="Hug L.A."/>
            <person name="Sharon I."/>
            <person name="Castelle C.J."/>
            <person name="Probst A.J."/>
            <person name="Thomas B.C."/>
            <person name="Singh A."/>
            <person name="Wilkins M.J."/>
            <person name="Karaoz U."/>
            <person name="Brodie E.L."/>
            <person name="Williams K.H."/>
            <person name="Hubbard S.S."/>
            <person name="Banfield J.F."/>
        </authorList>
    </citation>
    <scope>NUCLEOTIDE SEQUENCE [LARGE SCALE GENOMIC DNA]</scope>
</reference>
<keyword evidence="1" id="KW-1133">Transmembrane helix</keyword>
<dbReference type="AlphaFoldDB" id="A0A1G1VRV9"/>
<protein>
    <submittedName>
        <fullName evidence="2">Uncharacterized protein</fullName>
    </submittedName>
</protein>
<evidence type="ECO:0000313" key="2">
    <source>
        <dbReference type="EMBL" id="OGY18132.1"/>
    </source>
</evidence>
<keyword evidence="1" id="KW-0472">Membrane</keyword>
<sequence>MLSFLRERSSAIAGVLLLVLLVGLAVFLYFRTRVLEVPPPEPSAEPAVTSILNQPNNPIQKYPGADKRSFLYKLEGSFVGTIAQDQFREDKAWVGKFVLRGDSLKREIPLLIGIPEDTVLFGIFEGTLSGDSTWKIRGMADVAIELKPGELVLIQSEQKLPPDLAVVPDYFRSNQQVLDTLAGEFNTKEFGYTIPSDYTLIVTGIGVAR</sequence>
<dbReference type="EMBL" id="MHCJ01000003">
    <property type="protein sequence ID" value="OGY18132.1"/>
    <property type="molecule type" value="Genomic_DNA"/>
</dbReference>
<dbReference type="Proteomes" id="UP000179233">
    <property type="component" value="Unassembled WGS sequence"/>
</dbReference>
<keyword evidence="1" id="KW-0812">Transmembrane</keyword>
<organism evidence="2 3">
    <name type="scientific">Candidatus Chisholmbacteria bacterium RIFCSPHIGHO2_01_FULL_52_32</name>
    <dbReference type="NCBI Taxonomy" id="1797591"/>
    <lineage>
        <taxon>Bacteria</taxon>
        <taxon>Candidatus Chisholmiibacteriota</taxon>
    </lineage>
</organism>